<dbReference type="RefSeq" id="WP_199463327.1">
    <property type="nucleotide sequence ID" value="NZ_JAEMUH010000013.1"/>
</dbReference>
<accession>A0ABS0ZDH3</accession>
<keyword evidence="5" id="KW-0411">Iron-sulfur</keyword>
<evidence type="ECO:0000256" key="2">
    <source>
        <dbReference type="ARBA" id="ARBA00022723"/>
    </source>
</evidence>
<evidence type="ECO:0000256" key="1">
    <source>
        <dbReference type="ARBA" id="ARBA00022714"/>
    </source>
</evidence>
<comment type="caution">
    <text evidence="8">The sequence shown here is derived from an EMBL/GenBank/DDBJ whole genome shotgun (WGS) entry which is preliminary data.</text>
</comment>
<feature type="domain" description="Rieske" evidence="7">
    <location>
        <begin position="4"/>
        <end position="105"/>
    </location>
</feature>
<keyword evidence="9" id="KW-1185">Reference proteome</keyword>
<dbReference type="PANTHER" id="PTHR40562:SF1">
    <property type="entry name" value="NITRITE REDUCTASE (NADH) SMALL SUBUNIT"/>
    <property type="match status" value="1"/>
</dbReference>
<dbReference type="PANTHER" id="PTHR40562">
    <property type="match status" value="1"/>
</dbReference>
<gene>
    <name evidence="8" type="primary">nirD</name>
    <name evidence="8" type="ORF">JHD44_13630</name>
</gene>
<keyword evidence="3" id="KW-0560">Oxidoreductase</keyword>
<evidence type="ECO:0000313" key="9">
    <source>
        <dbReference type="Proteomes" id="UP000598488"/>
    </source>
</evidence>
<dbReference type="InterPro" id="IPR012748">
    <property type="entry name" value="Rieske-like_NirD"/>
</dbReference>
<dbReference type="InterPro" id="IPR036922">
    <property type="entry name" value="Rieske_2Fe-2S_sf"/>
</dbReference>
<evidence type="ECO:0000259" key="7">
    <source>
        <dbReference type="PROSITE" id="PS51296"/>
    </source>
</evidence>
<protein>
    <submittedName>
        <fullName evidence="8">Nitrite reductase small subunit NirD</fullName>
    </submittedName>
</protein>
<dbReference type="Pfam" id="PF13806">
    <property type="entry name" value="Rieske_2"/>
    <property type="match status" value="1"/>
</dbReference>
<dbReference type="InterPro" id="IPR017941">
    <property type="entry name" value="Rieske_2Fe-2S"/>
</dbReference>
<evidence type="ECO:0000256" key="4">
    <source>
        <dbReference type="ARBA" id="ARBA00023004"/>
    </source>
</evidence>
<dbReference type="EMBL" id="JAEMUH010000013">
    <property type="protein sequence ID" value="MBJ7551732.1"/>
    <property type="molecule type" value="Genomic_DNA"/>
</dbReference>
<dbReference type="InterPro" id="IPR017881">
    <property type="entry name" value="NirD"/>
</dbReference>
<dbReference type="Gene3D" id="2.102.10.10">
    <property type="entry name" value="Rieske [2Fe-2S] iron-sulphur domain"/>
    <property type="match status" value="1"/>
</dbReference>
<dbReference type="SUPFAM" id="SSF50022">
    <property type="entry name" value="ISP domain"/>
    <property type="match status" value="1"/>
</dbReference>
<dbReference type="PROSITE" id="PS51296">
    <property type="entry name" value="RIESKE"/>
    <property type="match status" value="1"/>
</dbReference>
<keyword evidence="4" id="KW-0408">Iron</keyword>
<keyword evidence="6" id="KW-0534">Nitrate assimilation</keyword>
<evidence type="ECO:0000256" key="5">
    <source>
        <dbReference type="ARBA" id="ARBA00023014"/>
    </source>
</evidence>
<organism evidence="8 9">
    <name type="scientific">Marinomonas ostreistagni</name>
    <dbReference type="NCBI Taxonomy" id="359209"/>
    <lineage>
        <taxon>Bacteria</taxon>
        <taxon>Pseudomonadati</taxon>
        <taxon>Pseudomonadota</taxon>
        <taxon>Gammaproteobacteria</taxon>
        <taxon>Oceanospirillales</taxon>
        <taxon>Oceanospirillaceae</taxon>
        <taxon>Marinomonas</taxon>
    </lineage>
</organism>
<dbReference type="Proteomes" id="UP000598488">
    <property type="component" value="Unassembled WGS sequence"/>
</dbReference>
<dbReference type="CDD" id="cd03529">
    <property type="entry name" value="Rieske_NirD"/>
    <property type="match status" value="1"/>
</dbReference>
<name>A0ABS0ZDH3_9GAMM</name>
<evidence type="ECO:0000256" key="6">
    <source>
        <dbReference type="ARBA" id="ARBA00023063"/>
    </source>
</evidence>
<keyword evidence="1" id="KW-0001">2Fe-2S</keyword>
<reference evidence="8 9" key="1">
    <citation type="submission" date="2020-12" db="EMBL/GenBank/DDBJ databases">
        <title>Comparative genome analysis of fungal antagonists Marinomonas ostreistagni 398 and M. spartinae 468.</title>
        <authorList>
            <person name="Fields J.L."/>
            <person name="Mavrodi O.V."/>
            <person name="Biber P.D."/>
            <person name="Indest K.J."/>
            <person name="Mavrodi D.V."/>
        </authorList>
    </citation>
    <scope>NUCLEOTIDE SEQUENCE [LARGE SCALE GENOMIC DNA]</scope>
    <source>
        <strain evidence="8 9">USM7</strain>
    </source>
</reference>
<keyword evidence="2" id="KW-0479">Metal-binding</keyword>
<dbReference type="NCBIfam" id="TIGR02378">
    <property type="entry name" value="nirD_assim_sml"/>
    <property type="match status" value="1"/>
</dbReference>
<proteinExistence type="predicted"/>
<dbReference type="PROSITE" id="PS51300">
    <property type="entry name" value="NIRD"/>
    <property type="match status" value="1"/>
</dbReference>
<sequence length="107" mass="12027">MNWNMVCTKDDLIEDAGVAAMINGEQVAIFFLPQTQEQIFAVSNWDPVGKANVMSRGLTAHLQDQWVVASPLYKQHYNLMTGQCLEGECTLKVWPAKIENDQVLIES</sequence>
<evidence type="ECO:0000256" key="3">
    <source>
        <dbReference type="ARBA" id="ARBA00023002"/>
    </source>
</evidence>
<evidence type="ECO:0000313" key="8">
    <source>
        <dbReference type="EMBL" id="MBJ7551732.1"/>
    </source>
</evidence>